<feature type="non-terminal residue" evidence="2">
    <location>
        <position position="57"/>
    </location>
</feature>
<feature type="region of interest" description="Disordered" evidence="1">
    <location>
        <begin position="1"/>
        <end position="22"/>
    </location>
</feature>
<evidence type="ECO:0000256" key="1">
    <source>
        <dbReference type="SAM" id="MobiDB-lite"/>
    </source>
</evidence>
<evidence type="ECO:0008006" key="3">
    <source>
        <dbReference type="Google" id="ProtNLM"/>
    </source>
</evidence>
<protein>
    <recommendedName>
        <fullName evidence="3">Transposase</fullName>
    </recommendedName>
</protein>
<name>A0A3B0VCR6_9ZZZZ</name>
<reference evidence="2" key="1">
    <citation type="submission" date="2018-06" db="EMBL/GenBank/DDBJ databases">
        <authorList>
            <person name="Zhirakovskaya E."/>
        </authorList>
    </citation>
    <scope>NUCLEOTIDE SEQUENCE</scope>
</reference>
<gene>
    <name evidence="2" type="ORF">MNBD_CHLOROFLEXI01-2863</name>
</gene>
<accession>A0A3B0VCR6</accession>
<organism evidence="2">
    <name type="scientific">hydrothermal vent metagenome</name>
    <dbReference type="NCBI Taxonomy" id="652676"/>
    <lineage>
        <taxon>unclassified sequences</taxon>
        <taxon>metagenomes</taxon>
        <taxon>ecological metagenomes</taxon>
    </lineage>
</organism>
<evidence type="ECO:0000313" key="2">
    <source>
        <dbReference type="EMBL" id="VAW34639.1"/>
    </source>
</evidence>
<feature type="compositionally biased region" description="Polar residues" evidence="1">
    <location>
        <begin position="1"/>
        <end position="19"/>
    </location>
</feature>
<dbReference type="AlphaFoldDB" id="A0A3B0VCR6"/>
<dbReference type="EMBL" id="UOEU01000541">
    <property type="protein sequence ID" value="VAW34639.1"/>
    <property type="molecule type" value="Genomic_DNA"/>
</dbReference>
<proteinExistence type="predicted"/>
<sequence>MSQQQSHPYPNGSQATVRSNPEVVVKAKRRTFTAAYKLRILEEADQSRQVGALLRRE</sequence>